<keyword evidence="3" id="KW-1185">Reference proteome</keyword>
<reference evidence="2 3" key="1">
    <citation type="submission" date="2023-05" db="EMBL/GenBank/DDBJ databases">
        <title>A 100% complete, gapless, phased diploid assembly of the Scenedesmus obliquus UTEX 3031 genome.</title>
        <authorList>
            <person name="Biondi T.C."/>
            <person name="Hanschen E.R."/>
            <person name="Kwon T."/>
            <person name="Eng W."/>
            <person name="Kruse C.P.S."/>
            <person name="Koehler S.I."/>
            <person name="Kunde Y."/>
            <person name="Gleasner C.D."/>
            <person name="You Mak K.T."/>
            <person name="Polle J."/>
            <person name="Hovde B.T."/>
            <person name="Starkenburg S.R."/>
        </authorList>
    </citation>
    <scope>NUCLEOTIDE SEQUENCE [LARGE SCALE GENOMIC DNA]</scope>
    <source>
        <strain evidence="2 3">DOE0152z</strain>
    </source>
</reference>
<evidence type="ECO:0000313" key="2">
    <source>
        <dbReference type="EMBL" id="WIA09138.1"/>
    </source>
</evidence>
<dbReference type="EMBL" id="CP126208">
    <property type="protein sequence ID" value="WIA09138.1"/>
    <property type="molecule type" value="Genomic_DNA"/>
</dbReference>
<feature type="transmembrane region" description="Helical" evidence="1">
    <location>
        <begin position="33"/>
        <end position="51"/>
    </location>
</feature>
<gene>
    <name evidence="2" type="ORF">OEZ85_008549</name>
</gene>
<evidence type="ECO:0008006" key="4">
    <source>
        <dbReference type="Google" id="ProtNLM"/>
    </source>
</evidence>
<dbReference type="PANTHER" id="PTHR34205:SF2">
    <property type="entry name" value="DUF962 DOMAIN-CONTAINING PROTEIN"/>
    <property type="match status" value="1"/>
</dbReference>
<feature type="transmembrane region" description="Helical" evidence="1">
    <location>
        <begin position="57"/>
        <end position="76"/>
    </location>
</feature>
<organism evidence="2 3">
    <name type="scientific">Tetradesmus obliquus</name>
    <name type="common">Green alga</name>
    <name type="synonym">Acutodesmus obliquus</name>
    <dbReference type="NCBI Taxonomy" id="3088"/>
    <lineage>
        <taxon>Eukaryota</taxon>
        <taxon>Viridiplantae</taxon>
        <taxon>Chlorophyta</taxon>
        <taxon>core chlorophytes</taxon>
        <taxon>Chlorophyceae</taxon>
        <taxon>CS clade</taxon>
        <taxon>Sphaeropleales</taxon>
        <taxon>Scenedesmaceae</taxon>
        <taxon>Tetradesmus</taxon>
    </lineage>
</organism>
<dbReference type="Proteomes" id="UP001244341">
    <property type="component" value="Chromosome 1b"/>
</dbReference>
<dbReference type="Pfam" id="PF06127">
    <property type="entry name" value="Mpo1-like"/>
    <property type="match status" value="1"/>
</dbReference>
<keyword evidence="1" id="KW-0812">Transmembrane</keyword>
<name>A0ABY8TNT4_TETOB</name>
<dbReference type="InterPro" id="IPR009305">
    <property type="entry name" value="Mpo1-like"/>
</dbReference>
<proteinExistence type="predicted"/>
<keyword evidence="1" id="KW-0472">Membrane</keyword>
<sequence length="120" mass="13391">MADEQGRAKQRYKTLAEFYPYYKSEHQQTGTRVLHFLGTSLFLAQAAAAAHAKNPRLLLSGILSAYGCAWLGHFFVEKNRPATFKYPLLSLVSDLKMYFNIITGREPLVLAASCQQSCSG</sequence>
<accession>A0ABY8TNT4</accession>
<evidence type="ECO:0000313" key="3">
    <source>
        <dbReference type="Proteomes" id="UP001244341"/>
    </source>
</evidence>
<evidence type="ECO:0000256" key="1">
    <source>
        <dbReference type="SAM" id="Phobius"/>
    </source>
</evidence>
<keyword evidence="1" id="KW-1133">Transmembrane helix</keyword>
<protein>
    <recommendedName>
        <fullName evidence="4">DUF962 domain-containing protein</fullName>
    </recommendedName>
</protein>
<dbReference type="PANTHER" id="PTHR34205">
    <property type="entry name" value="TRANSMEMBRANE PROTEIN"/>
    <property type="match status" value="1"/>
</dbReference>